<dbReference type="EMBL" id="CP000504">
    <property type="protein sequence ID" value="ABL87836.1"/>
    <property type="molecule type" value="Genomic_DNA"/>
</dbReference>
<evidence type="ECO:0000313" key="2">
    <source>
        <dbReference type="EMBL" id="ABL87836.1"/>
    </source>
</evidence>
<dbReference type="InterPro" id="IPR021540">
    <property type="entry name" value="PAE0736-like_N"/>
</dbReference>
<feature type="domain" description="PAE0736-like N-terminal" evidence="1">
    <location>
        <begin position="5"/>
        <end position="68"/>
    </location>
</feature>
<evidence type="ECO:0000259" key="1">
    <source>
        <dbReference type="Pfam" id="PF11424"/>
    </source>
</evidence>
<reference evidence="2" key="1">
    <citation type="submission" date="2006-12" db="EMBL/GenBank/DDBJ databases">
        <title>Complete sequence of Pyrobaculum islandicum DSM 4184.</title>
        <authorList>
            <person name="Copeland A."/>
            <person name="Lucas S."/>
            <person name="Lapidus A."/>
            <person name="Barry K."/>
            <person name="Detter J.C."/>
            <person name="Glavina del Rio T."/>
            <person name="Dalin E."/>
            <person name="Tice H."/>
            <person name="Pitluck S."/>
            <person name="Meincke L."/>
            <person name="Brettin T."/>
            <person name="Bruce D."/>
            <person name="Han C."/>
            <person name="Tapia R."/>
            <person name="Gilna P."/>
            <person name="Schmutz J."/>
            <person name="Larimer F."/>
            <person name="Land M."/>
            <person name="Hauser L."/>
            <person name="Kyrpides N."/>
            <person name="Mikhailova N."/>
            <person name="Cozen A.E."/>
            <person name="Fitz-Gibbon S.T."/>
            <person name="House C.H."/>
            <person name="Saltikov C."/>
            <person name="Lowe T."/>
            <person name="Richardson P."/>
        </authorList>
    </citation>
    <scope>NUCLEOTIDE SEQUENCE [LARGE SCALE GENOMIC DNA]</scope>
    <source>
        <strain evidence="2">DSM 4184</strain>
    </source>
</reference>
<evidence type="ECO:0000313" key="3">
    <source>
        <dbReference type="Proteomes" id="UP000002595"/>
    </source>
</evidence>
<dbReference type="SUPFAM" id="SSF143437">
    <property type="entry name" value="THUMP domain-like"/>
    <property type="match status" value="1"/>
</dbReference>
<dbReference type="STRING" id="384616.Pisl_0658"/>
<dbReference type="Proteomes" id="UP000002595">
    <property type="component" value="Chromosome"/>
</dbReference>
<sequence>MRKAVIIHTVPKKEAIVARDLCDCLYYYDQEVVCKVVTVGRVYIYTHVEYLDYCINMKYFRSLIKKVEYSGDVSQPYLKSLRDGVNKNF</sequence>
<dbReference type="OrthoDB" id="27035at2157"/>
<dbReference type="Gene3D" id="3.30.70.1650">
    <property type="entry name" value="PDO, CxxC motif"/>
    <property type="match status" value="1"/>
</dbReference>
<proteinExistence type="predicted"/>
<accession>A1RSA4</accession>
<dbReference type="eggNOG" id="arCOG07001">
    <property type="taxonomic scope" value="Archaea"/>
</dbReference>
<gene>
    <name evidence="2" type="ordered locus">Pisl_0658</name>
</gene>
<protein>
    <recommendedName>
        <fullName evidence="1">PAE0736-like N-terminal domain-containing protein</fullName>
    </recommendedName>
</protein>
<dbReference type="AlphaFoldDB" id="A1RSA4"/>
<dbReference type="RefSeq" id="WP_011762412.1">
    <property type="nucleotide sequence ID" value="NC_008701.1"/>
</dbReference>
<dbReference type="KEGG" id="pis:Pisl_0658"/>
<dbReference type="GeneID" id="300414042"/>
<organism evidence="2 3">
    <name type="scientific">Pyrobaculum islandicum (strain DSM 4184 / JCM 9189 / GEO3)</name>
    <dbReference type="NCBI Taxonomy" id="384616"/>
    <lineage>
        <taxon>Archaea</taxon>
        <taxon>Thermoproteota</taxon>
        <taxon>Thermoprotei</taxon>
        <taxon>Thermoproteales</taxon>
        <taxon>Thermoproteaceae</taxon>
        <taxon>Pyrobaculum</taxon>
    </lineage>
</organism>
<name>A1RSA4_PYRIL</name>
<dbReference type="HOGENOM" id="CLU_2340347_0_0_2"/>
<keyword evidence="3" id="KW-1185">Reference proteome</keyword>
<dbReference type="Pfam" id="PF11424">
    <property type="entry name" value="DUF3195"/>
    <property type="match status" value="1"/>
</dbReference>